<keyword evidence="1" id="KW-0805">Transcription regulation</keyword>
<dbReference type="EMBL" id="WUWG01000001">
    <property type="protein sequence ID" value="MXU64877.1"/>
    <property type="molecule type" value="Genomic_DNA"/>
</dbReference>
<organism evidence="5 6">
    <name type="scientific">Oceanomicrobium pacificus</name>
    <dbReference type="NCBI Taxonomy" id="2692916"/>
    <lineage>
        <taxon>Bacteria</taxon>
        <taxon>Pseudomonadati</taxon>
        <taxon>Pseudomonadota</taxon>
        <taxon>Alphaproteobacteria</taxon>
        <taxon>Rhodobacterales</taxon>
        <taxon>Paracoccaceae</taxon>
        <taxon>Oceanomicrobium</taxon>
    </lineage>
</organism>
<dbReference type="InterPro" id="IPR011711">
    <property type="entry name" value="GntR_C"/>
</dbReference>
<evidence type="ECO:0000313" key="6">
    <source>
        <dbReference type="Proteomes" id="UP000436016"/>
    </source>
</evidence>
<dbReference type="Pfam" id="PF00392">
    <property type="entry name" value="GntR"/>
    <property type="match status" value="1"/>
</dbReference>
<evidence type="ECO:0000313" key="5">
    <source>
        <dbReference type="EMBL" id="MXU64877.1"/>
    </source>
</evidence>
<dbReference type="Gene3D" id="1.10.10.10">
    <property type="entry name" value="Winged helix-like DNA-binding domain superfamily/Winged helix DNA-binding domain"/>
    <property type="match status" value="1"/>
</dbReference>
<dbReference type="PANTHER" id="PTHR43537">
    <property type="entry name" value="TRANSCRIPTIONAL REGULATOR, GNTR FAMILY"/>
    <property type="match status" value="1"/>
</dbReference>
<keyword evidence="6" id="KW-1185">Reference proteome</keyword>
<sequence>MVEALSNTPSRTDRRGARLEERVYTGLLDDIRLGKFTLGQRLPSETELANQYGCSRPVIRSALAKLRESGLIVSRQGSGSYVSSGHPGSGSGYAALDSINDIAGYFRFRKLIESEAVALAAAHAGPEDIAALRRLVARMDKQADSGAATVESDIEFHELIANLSNSRFIVETVRMLRPHWLFIGKFVRSLGNSGYRSGKRDMSDEHLAVIDALEAGDAAAARKAMQAHIDGSERRVFKGE</sequence>
<accession>A0A6B0TK90</accession>
<keyword evidence="2" id="KW-0238">DNA-binding</keyword>
<dbReference type="GO" id="GO:0003677">
    <property type="term" value="F:DNA binding"/>
    <property type="evidence" value="ECO:0007669"/>
    <property type="project" value="UniProtKB-KW"/>
</dbReference>
<reference evidence="5 6" key="1">
    <citation type="submission" date="2019-12" db="EMBL/GenBank/DDBJ databases">
        <title>Strain KN286 was isolated from seawater, which was collected from Caroline Seamount in the tropical western Pacific.</title>
        <authorList>
            <person name="Wang Q."/>
        </authorList>
    </citation>
    <scope>NUCLEOTIDE SEQUENCE [LARGE SCALE GENOMIC DNA]</scope>
    <source>
        <strain evidence="5 6">KN286</strain>
    </source>
</reference>
<dbReference type="SUPFAM" id="SSF46785">
    <property type="entry name" value="Winged helix' DNA-binding domain"/>
    <property type="match status" value="1"/>
</dbReference>
<name>A0A6B0TK90_9RHOB</name>
<dbReference type="InterPro" id="IPR036390">
    <property type="entry name" value="WH_DNA-bd_sf"/>
</dbReference>
<protein>
    <submittedName>
        <fullName evidence="5">FCD domain-containing protein</fullName>
    </submittedName>
</protein>
<dbReference type="PROSITE" id="PS50949">
    <property type="entry name" value="HTH_GNTR"/>
    <property type="match status" value="1"/>
</dbReference>
<comment type="caution">
    <text evidence="5">The sequence shown here is derived from an EMBL/GenBank/DDBJ whole genome shotgun (WGS) entry which is preliminary data.</text>
</comment>
<gene>
    <name evidence="5" type="ORF">GSH16_05430</name>
</gene>
<proteinExistence type="predicted"/>
<dbReference type="AlphaFoldDB" id="A0A6B0TK90"/>
<dbReference type="SMART" id="SM00895">
    <property type="entry name" value="FCD"/>
    <property type="match status" value="1"/>
</dbReference>
<evidence type="ECO:0000259" key="4">
    <source>
        <dbReference type="PROSITE" id="PS50949"/>
    </source>
</evidence>
<dbReference type="InterPro" id="IPR008920">
    <property type="entry name" value="TF_FadR/GntR_C"/>
</dbReference>
<dbReference type="CDD" id="cd07377">
    <property type="entry name" value="WHTH_GntR"/>
    <property type="match status" value="1"/>
</dbReference>
<dbReference type="InterPro" id="IPR036388">
    <property type="entry name" value="WH-like_DNA-bd_sf"/>
</dbReference>
<dbReference type="Pfam" id="PF07729">
    <property type="entry name" value="FCD"/>
    <property type="match status" value="1"/>
</dbReference>
<dbReference type="RefSeq" id="WP_160852654.1">
    <property type="nucleotide sequence ID" value="NZ_WUWG01000001.1"/>
</dbReference>
<dbReference type="InterPro" id="IPR000524">
    <property type="entry name" value="Tscrpt_reg_HTH_GntR"/>
</dbReference>
<evidence type="ECO:0000256" key="3">
    <source>
        <dbReference type="ARBA" id="ARBA00023163"/>
    </source>
</evidence>
<dbReference type="Proteomes" id="UP000436016">
    <property type="component" value="Unassembled WGS sequence"/>
</dbReference>
<feature type="domain" description="HTH gntR-type" evidence="4">
    <location>
        <begin position="17"/>
        <end position="85"/>
    </location>
</feature>
<keyword evidence="3" id="KW-0804">Transcription</keyword>
<dbReference type="GO" id="GO:0003700">
    <property type="term" value="F:DNA-binding transcription factor activity"/>
    <property type="evidence" value="ECO:0007669"/>
    <property type="project" value="InterPro"/>
</dbReference>
<dbReference type="SUPFAM" id="SSF48008">
    <property type="entry name" value="GntR ligand-binding domain-like"/>
    <property type="match status" value="1"/>
</dbReference>
<evidence type="ECO:0000256" key="2">
    <source>
        <dbReference type="ARBA" id="ARBA00023125"/>
    </source>
</evidence>
<dbReference type="PANTHER" id="PTHR43537:SF45">
    <property type="entry name" value="GNTR FAMILY REGULATORY PROTEIN"/>
    <property type="match status" value="1"/>
</dbReference>
<dbReference type="Gene3D" id="1.20.120.530">
    <property type="entry name" value="GntR ligand-binding domain-like"/>
    <property type="match status" value="1"/>
</dbReference>
<evidence type="ECO:0000256" key="1">
    <source>
        <dbReference type="ARBA" id="ARBA00023015"/>
    </source>
</evidence>
<dbReference type="PRINTS" id="PR00035">
    <property type="entry name" value="HTHGNTR"/>
</dbReference>
<dbReference type="SMART" id="SM00345">
    <property type="entry name" value="HTH_GNTR"/>
    <property type="match status" value="1"/>
</dbReference>